<feature type="compositionally biased region" description="Basic and acidic residues" evidence="1">
    <location>
        <begin position="30"/>
        <end position="49"/>
    </location>
</feature>
<dbReference type="AlphaFoldDB" id="A0A835SNI7"/>
<comment type="caution">
    <text evidence="2">The sequence shown here is derived from an EMBL/GenBank/DDBJ whole genome shotgun (WGS) entry which is preliminary data.</text>
</comment>
<proteinExistence type="predicted"/>
<evidence type="ECO:0000256" key="1">
    <source>
        <dbReference type="SAM" id="MobiDB-lite"/>
    </source>
</evidence>
<evidence type="ECO:0000313" key="3">
    <source>
        <dbReference type="Proteomes" id="UP000650467"/>
    </source>
</evidence>
<reference evidence="2" key="1">
    <citation type="journal article" date="2020" name="bioRxiv">
        <title>Comparative genomics of Chlamydomonas.</title>
        <authorList>
            <person name="Craig R.J."/>
            <person name="Hasan A.R."/>
            <person name="Ness R.W."/>
            <person name="Keightley P.D."/>
        </authorList>
    </citation>
    <scope>NUCLEOTIDE SEQUENCE</scope>
    <source>
        <strain evidence="2">SAG 7.73</strain>
    </source>
</reference>
<protein>
    <submittedName>
        <fullName evidence="2">Uncharacterized protein</fullName>
    </submittedName>
</protein>
<dbReference type="OrthoDB" id="10555939at2759"/>
<keyword evidence="3" id="KW-1185">Reference proteome</keyword>
<evidence type="ECO:0000313" key="2">
    <source>
        <dbReference type="EMBL" id="KAG2426813.1"/>
    </source>
</evidence>
<feature type="region of interest" description="Disordered" evidence="1">
    <location>
        <begin position="23"/>
        <end position="49"/>
    </location>
</feature>
<organism evidence="2 3">
    <name type="scientific">Chlamydomonas incerta</name>
    <dbReference type="NCBI Taxonomy" id="51695"/>
    <lineage>
        <taxon>Eukaryota</taxon>
        <taxon>Viridiplantae</taxon>
        <taxon>Chlorophyta</taxon>
        <taxon>core chlorophytes</taxon>
        <taxon>Chlorophyceae</taxon>
        <taxon>CS clade</taxon>
        <taxon>Chlamydomonadales</taxon>
        <taxon>Chlamydomonadaceae</taxon>
        <taxon>Chlamydomonas</taxon>
    </lineage>
</organism>
<name>A0A835SNI7_CHLIN</name>
<gene>
    <name evidence="2" type="ORF">HXX76_012866</name>
</gene>
<sequence>MEAAVLRILRSLKEDTHGHWQHANNYRLNDGSRRSRRRNELAEQAGRDHRDRAQRLYDAYDGSRNVRDVLAELRSCCDHANHWASKFRNWGGHDNGYAEYIHHEAAKLYSGAVASLEGINLAPDVNGIPATTEYVRIFGCNGQQDGEMQRSLEITEGYEAGVELSGELSAKVWAKAQAAGDVLTAKVEASGGFEIAGHIRGANSYKHHRAMKTTINIKINFSKPTYWYQLRTTVPMDNTSPIMLFGGWFMSHYPLETPRGAAGQVAAAAAMLAASPSGVRAPQQVTHGHGGGNGERVFTLAAGDNPYAICEREFGDGMLYLQMEYNGRRLTEQSARNLPDGARLVYRGGAAAGGGGGARGGGAPAASSRTVVRAPAAALVAGGGGRGRVFTLAAGDNPYAICEREFGDGMLYLHMEYNGRRLTEQSARNLPDGAHLVYPG</sequence>
<dbReference type="EMBL" id="JAEHOC010000045">
    <property type="protein sequence ID" value="KAG2426813.1"/>
    <property type="molecule type" value="Genomic_DNA"/>
</dbReference>
<dbReference type="Proteomes" id="UP000650467">
    <property type="component" value="Unassembled WGS sequence"/>
</dbReference>
<accession>A0A835SNI7</accession>